<dbReference type="Gene3D" id="2.40.10.120">
    <property type="match status" value="1"/>
</dbReference>
<reference evidence="2" key="1">
    <citation type="submission" date="2017-01" db="EMBL/GenBank/DDBJ databases">
        <title>Comparative genomics of anhydrobiosis in the tardigrade Hypsibius dujardini.</title>
        <authorList>
            <person name="Yoshida Y."/>
            <person name="Koutsovoulos G."/>
            <person name="Laetsch D."/>
            <person name="Stevens L."/>
            <person name="Kumar S."/>
            <person name="Horikawa D."/>
            <person name="Ishino K."/>
            <person name="Komine S."/>
            <person name="Tomita M."/>
            <person name="Blaxter M."/>
            <person name="Arakawa K."/>
        </authorList>
    </citation>
    <scope>NUCLEOTIDE SEQUENCE [LARGE SCALE GENOMIC DNA]</scope>
    <source>
        <strain evidence="2">Z151</strain>
    </source>
</reference>
<evidence type="ECO:0000313" key="1">
    <source>
        <dbReference type="EMBL" id="OWA52405.1"/>
    </source>
</evidence>
<gene>
    <name evidence="1" type="ORF">BV898_16862</name>
</gene>
<protein>
    <submittedName>
        <fullName evidence="1">Uncharacterized protein</fullName>
    </submittedName>
</protein>
<accession>A0A9X6NEG6</accession>
<comment type="caution">
    <text evidence="1">The sequence shown here is derived from an EMBL/GenBank/DDBJ whole genome shotgun (WGS) entry which is preliminary data.</text>
</comment>
<name>A0A9X6NEG6_HYPEX</name>
<dbReference type="EMBL" id="MTYJ01000266">
    <property type="protein sequence ID" value="OWA52405.1"/>
    <property type="molecule type" value="Genomic_DNA"/>
</dbReference>
<sequence length="133" mass="14626">MENSSEPNAWSTKVEKLVSASAVPNVVQNDICLIKTKMPICFNEDVSPICIGSDVDPRPTREVLRHRMGTTVDRFWSSGEDCRINELPFDDPTFAVRPATGRSQAVRFRSMQGGTGVGAGLALTVEDNMNLRL</sequence>
<dbReference type="SUPFAM" id="SSF50494">
    <property type="entry name" value="Trypsin-like serine proteases"/>
    <property type="match status" value="1"/>
</dbReference>
<evidence type="ECO:0000313" key="2">
    <source>
        <dbReference type="Proteomes" id="UP000192578"/>
    </source>
</evidence>
<dbReference type="InterPro" id="IPR009003">
    <property type="entry name" value="Peptidase_S1_PA"/>
</dbReference>
<dbReference type="AlphaFoldDB" id="A0A9X6NEG6"/>
<dbReference type="Proteomes" id="UP000192578">
    <property type="component" value="Unassembled WGS sequence"/>
</dbReference>
<proteinExistence type="predicted"/>
<keyword evidence="2" id="KW-1185">Reference proteome</keyword>
<organism evidence="1 2">
    <name type="scientific">Hypsibius exemplaris</name>
    <name type="common">Freshwater tardigrade</name>
    <dbReference type="NCBI Taxonomy" id="2072580"/>
    <lineage>
        <taxon>Eukaryota</taxon>
        <taxon>Metazoa</taxon>
        <taxon>Ecdysozoa</taxon>
        <taxon>Tardigrada</taxon>
        <taxon>Eutardigrada</taxon>
        <taxon>Parachela</taxon>
        <taxon>Hypsibioidea</taxon>
        <taxon>Hypsibiidae</taxon>
        <taxon>Hypsibius</taxon>
    </lineage>
</organism>